<name>A0AAJ2R7X3_DELAC</name>
<evidence type="ECO:0000313" key="3">
    <source>
        <dbReference type="Proteomes" id="UP001287445"/>
    </source>
</evidence>
<feature type="region of interest" description="Disordered" evidence="1">
    <location>
        <begin position="711"/>
        <end position="737"/>
    </location>
</feature>
<gene>
    <name evidence="2" type="ORF">SGN30_27780</name>
</gene>
<reference evidence="2" key="1">
    <citation type="submission" date="2023-11" db="EMBL/GenBank/DDBJ databases">
        <title>Identification and selenium tolerance of Delftia acidovorans R3-25.</title>
        <authorList>
            <person name="Zhang S."/>
            <person name="Liu Y."/>
            <person name="Guo Y."/>
        </authorList>
    </citation>
    <scope>NUCLEOTIDE SEQUENCE</scope>
    <source>
        <strain evidence="2">R3-25</strain>
    </source>
</reference>
<comment type="caution">
    <text evidence="2">The sequence shown here is derived from an EMBL/GenBank/DDBJ whole genome shotgun (WGS) entry which is preliminary data.</text>
</comment>
<dbReference type="Pfam" id="PF23899">
    <property type="entry name" value="SU10_portal"/>
    <property type="match status" value="1"/>
</dbReference>
<dbReference type="InterPro" id="IPR056909">
    <property type="entry name" value="SU10_portal"/>
</dbReference>
<evidence type="ECO:0008006" key="4">
    <source>
        <dbReference type="Google" id="ProtNLM"/>
    </source>
</evidence>
<accession>A0AAJ2R7X3</accession>
<dbReference type="EMBL" id="JAWWMZ010000016">
    <property type="protein sequence ID" value="MDX4957235.1"/>
    <property type="molecule type" value="Genomic_DNA"/>
</dbReference>
<dbReference type="RefSeq" id="WP_319076701.1">
    <property type="nucleotide sequence ID" value="NZ_JAWWMZ010000016.1"/>
</dbReference>
<evidence type="ECO:0000313" key="2">
    <source>
        <dbReference type="EMBL" id="MDX4957235.1"/>
    </source>
</evidence>
<evidence type="ECO:0000256" key="1">
    <source>
        <dbReference type="SAM" id="MobiDB-lite"/>
    </source>
</evidence>
<proteinExistence type="predicted"/>
<dbReference type="Proteomes" id="UP001287445">
    <property type="component" value="Unassembled WGS sequence"/>
</dbReference>
<dbReference type="AlphaFoldDB" id="A0AAJ2R7X3"/>
<organism evidence="2 3">
    <name type="scientific">Delftia acidovorans</name>
    <name type="common">Pseudomonas acidovorans</name>
    <name type="synonym">Comamonas acidovorans</name>
    <dbReference type="NCBI Taxonomy" id="80866"/>
    <lineage>
        <taxon>Bacteria</taxon>
        <taxon>Pseudomonadati</taxon>
        <taxon>Pseudomonadota</taxon>
        <taxon>Betaproteobacteria</taxon>
        <taxon>Burkholderiales</taxon>
        <taxon>Comamonadaceae</taxon>
        <taxon>Delftia</taxon>
    </lineage>
</organism>
<protein>
    <recommendedName>
        <fullName evidence="4">Portal protein</fullName>
    </recommendedName>
</protein>
<sequence length="737" mass="83281">MAEMDNDTLMKHLQSNEQDAAQYVEAIGFTRLASMREYYREPYPGDADLEGWSQIVTSETQDTVEWILPELLDVFTSTDEAVSFEPRTARDVEGSSQATDTCNYVFYKQNNGFLTLYTAFKDALIAQNCAVQWRTVVDQVRESQELQGASPEVLAMLEEEGFEIEAAEPIMGAMQPLFNVKVAKTVEKRKICIEAFPPEQLMIKRGWTSPLLADCPYVSRVMEVTLSDLKQMGFKDVQASDLRASEDALPQGLEEDYRLQRTDGRYTSNDDTIDNSDESLATGWLRIEYVLVDFDGDGIAERRLIYRLENKLLSNEETSHVQIATTSPILNTHRWDGMSIAEAVADLQRLKTDLTRSMVNAANLAVNPRKTVVTDANGMPMADIDDLLDFRIGGILRVKRPDALGIEPAPFNGNQILPVLSYVDEMAEKRTGVSKQQQGLDPNSLRPDRTAAEVMMTATAAKQRVKLIARIFAETLVKPIFQGILKLLTDGDMEPLAFRLRGQFVQYDPNEWRDQYDMTINVGLGTGDKAQQIGFFQNLLQLQMGLAQSPYGQLMIQPQNIYNTYSKLVELGGQKNVGDFIGDPQGQQLPPPQPPPQLALEQAKMQQQAQATQMELQYKAQADEMQRRQQAELEIIRQQAQQQTDTNRRELEAQMHRMKLTQEAELNAMQAQYEDARHQREMVFQQWKSEQDMQFSRWKAELDAAAKIESANISSNAKVNNPATQAATDELGREIQP</sequence>
<feature type="compositionally biased region" description="Polar residues" evidence="1">
    <location>
        <begin position="711"/>
        <end position="727"/>
    </location>
</feature>